<dbReference type="RefSeq" id="WP_234652894.1">
    <property type="nucleotide sequence ID" value="NZ_CP094997.1"/>
</dbReference>
<dbReference type="NCBIfam" id="TIGR00229">
    <property type="entry name" value="sensory_box"/>
    <property type="match status" value="1"/>
</dbReference>
<dbReference type="Gene3D" id="1.10.287.130">
    <property type="match status" value="1"/>
</dbReference>
<dbReference type="Pfam" id="PF02518">
    <property type="entry name" value="HATPase_c"/>
    <property type="match status" value="1"/>
</dbReference>
<dbReference type="GO" id="GO:0000155">
    <property type="term" value="F:phosphorelay sensor kinase activity"/>
    <property type="evidence" value="ECO:0007669"/>
    <property type="project" value="InterPro"/>
</dbReference>
<dbReference type="GO" id="GO:0006355">
    <property type="term" value="P:regulation of DNA-templated transcription"/>
    <property type="evidence" value="ECO:0007669"/>
    <property type="project" value="InterPro"/>
</dbReference>
<evidence type="ECO:0000256" key="6">
    <source>
        <dbReference type="ARBA" id="ARBA00023136"/>
    </source>
</evidence>
<dbReference type="Pfam" id="PF00512">
    <property type="entry name" value="HisKA"/>
    <property type="match status" value="1"/>
</dbReference>
<dbReference type="Pfam" id="PF00989">
    <property type="entry name" value="PAS"/>
    <property type="match status" value="1"/>
</dbReference>
<keyword evidence="7" id="KW-0175">Coiled coil</keyword>
<evidence type="ECO:0000256" key="7">
    <source>
        <dbReference type="SAM" id="Coils"/>
    </source>
</evidence>
<keyword evidence="3" id="KW-0597">Phosphoprotein</keyword>
<organism evidence="10 11">
    <name type="scientific">Dyadobacter chenwenxiniae</name>
    <dbReference type="NCBI Taxonomy" id="2906456"/>
    <lineage>
        <taxon>Bacteria</taxon>
        <taxon>Pseudomonadati</taxon>
        <taxon>Bacteroidota</taxon>
        <taxon>Cytophagia</taxon>
        <taxon>Cytophagales</taxon>
        <taxon>Spirosomataceae</taxon>
        <taxon>Dyadobacter</taxon>
    </lineage>
</organism>
<dbReference type="PANTHER" id="PTHR42878">
    <property type="entry name" value="TWO-COMPONENT HISTIDINE KINASE"/>
    <property type="match status" value="1"/>
</dbReference>
<dbReference type="EC" id="2.7.13.3" evidence="2"/>
<dbReference type="CDD" id="cd00082">
    <property type="entry name" value="HisKA"/>
    <property type="match status" value="1"/>
</dbReference>
<evidence type="ECO:0000256" key="1">
    <source>
        <dbReference type="ARBA" id="ARBA00000085"/>
    </source>
</evidence>
<dbReference type="InterPro" id="IPR036097">
    <property type="entry name" value="HisK_dim/P_sf"/>
</dbReference>
<evidence type="ECO:0000259" key="9">
    <source>
        <dbReference type="PROSITE" id="PS50112"/>
    </source>
</evidence>
<evidence type="ECO:0000256" key="5">
    <source>
        <dbReference type="ARBA" id="ARBA00022777"/>
    </source>
</evidence>
<protein>
    <recommendedName>
        <fullName evidence="2">histidine kinase</fullName>
        <ecNumber evidence="2">2.7.13.3</ecNumber>
    </recommendedName>
</protein>
<dbReference type="SMART" id="SM00387">
    <property type="entry name" value="HATPase_c"/>
    <property type="match status" value="1"/>
</dbReference>
<dbReference type="PROSITE" id="PS50112">
    <property type="entry name" value="PAS"/>
    <property type="match status" value="1"/>
</dbReference>
<keyword evidence="4" id="KW-0808">Transferase</keyword>
<feature type="domain" description="Histidine kinase" evidence="8">
    <location>
        <begin position="178"/>
        <end position="403"/>
    </location>
</feature>
<gene>
    <name evidence="10" type="ORF">LXM26_02020</name>
</gene>
<dbReference type="InterPro" id="IPR036890">
    <property type="entry name" value="HATPase_C_sf"/>
</dbReference>
<dbReference type="SUPFAM" id="SSF55785">
    <property type="entry name" value="PYP-like sensor domain (PAS domain)"/>
    <property type="match status" value="1"/>
</dbReference>
<name>A0A9X1TCM9_9BACT</name>
<evidence type="ECO:0000256" key="3">
    <source>
        <dbReference type="ARBA" id="ARBA00022553"/>
    </source>
</evidence>
<feature type="domain" description="PAS" evidence="9">
    <location>
        <begin position="5"/>
        <end position="51"/>
    </location>
</feature>
<dbReference type="InterPro" id="IPR013767">
    <property type="entry name" value="PAS_fold"/>
</dbReference>
<evidence type="ECO:0000256" key="4">
    <source>
        <dbReference type="ARBA" id="ARBA00022679"/>
    </source>
</evidence>
<keyword evidence="5 10" id="KW-0418">Kinase</keyword>
<evidence type="ECO:0000259" key="8">
    <source>
        <dbReference type="PROSITE" id="PS50109"/>
    </source>
</evidence>
<evidence type="ECO:0000256" key="2">
    <source>
        <dbReference type="ARBA" id="ARBA00012438"/>
    </source>
</evidence>
<dbReference type="SMART" id="SM00091">
    <property type="entry name" value="PAS"/>
    <property type="match status" value="1"/>
</dbReference>
<dbReference type="Proteomes" id="UP001139000">
    <property type="component" value="Unassembled WGS sequence"/>
</dbReference>
<keyword evidence="6" id="KW-0472">Membrane</keyword>
<dbReference type="InterPro" id="IPR003661">
    <property type="entry name" value="HisK_dim/P_dom"/>
</dbReference>
<dbReference type="GO" id="GO:0016020">
    <property type="term" value="C:membrane"/>
    <property type="evidence" value="ECO:0007669"/>
    <property type="project" value="UniProtKB-SubCell"/>
</dbReference>
<dbReference type="SUPFAM" id="SSF47384">
    <property type="entry name" value="Homodimeric domain of signal transducing histidine kinase"/>
    <property type="match status" value="1"/>
</dbReference>
<dbReference type="InterPro" id="IPR000014">
    <property type="entry name" value="PAS"/>
</dbReference>
<keyword evidence="11" id="KW-1185">Reference proteome</keyword>
<dbReference type="GO" id="GO:0030295">
    <property type="term" value="F:protein kinase activator activity"/>
    <property type="evidence" value="ECO:0007669"/>
    <property type="project" value="TreeGrafter"/>
</dbReference>
<dbReference type="SUPFAM" id="SSF55874">
    <property type="entry name" value="ATPase domain of HSP90 chaperone/DNA topoisomerase II/histidine kinase"/>
    <property type="match status" value="1"/>
</dbReference>
<dbReference type="InterPro" id="IPR004358">
    <property type="entry name" value="Sig_transdc_His_kin-like_C"/>
</dbReference>
<dbReference type="Gene3D" id="3.30.450.20">
    <property type="entry name" value="PAS domain"/>
    <property type="match status" value="1"/>
</dbReference>
<comment type="catalytic activity">
    <reaction evidence="1">
        <text>ATP + protein L-histidine = ADP + protein N-phospho-L-histidine.</text>
        <dbReference type="EC" id="2.7.13.3"/>
    </reaction>
</comment>
<accession>A0A9X1TCM9</accession>
<reference evidence="10" key="1">
    <citation type="submission" date="2021-12" db="EMBL/GenBank/DDBJ databases">
        <title>Novel species in genus Dyadobacter.</title>
        <authorList>
            <person name="Ma C."/>
        </authorList>
    </citation>
    <scope>NUCLEOTIDE SEQUENCE</scope>
    <source>
        <strain evidence="10">LJ419</strain>
    </source>
</reference>
<dbReference type="PRINTS" id="PR00344">
    <property type="entry name" value="BCTRLSENSOR"/>
</dbReference>
<comment type="caution">
    <text evidence="10">The sequence shown here is derived from an EMBL/GenBank/DDBJ whole genome shotgun (WGS) entry which is preliminary data.</text>
</comment>
<dbReference type="InterPro" id="IPR050351">
    <property type="entry name" value="BphY/WalK/GraS-like"/>
</dbReference>
<sequence>MTNHPLEQAKFILQELPCGCAILDVSGSLTYANPALCQLLGSSEPAIRGKSIEAILTIASRIFYQTHFFPLLNLKGEVSEIFMSLKTANGAHIPVMVNAKMSVENEETVYICVFAPVWERQKYEEQLLAARKAQQKAIEENEVLNKLKAQLEVNQYQLDRKISILRERNNEYLQMSKVFMHDMQEPVRKISLFFDALFGNDQPPATPDDQRKINIIRKSIQRLRHMTKSLLDFVQINASDEKINFLDSSLIHQAKEEVTKDLPEVNIDIQITDLPPFEGRQSQIRRVFVELIKNALQNTHDERPLSIKVAAVVIQENVYQHQLDKYRYTDHVQIEIRDNGSGFDGQYNSYVFGLFNKIDARSGGAGLGLALCRQIISNHYGTIKAQSELGKGTCITIVLPIRQLAE</sequence>
<dbReference type="Gene3D" id="3.30.565.10">
    <property type="entry name" value="Histidine kinase-like ATPase, C-terminal domain"/>
    <property type="match status" value="1"/>
</dbReference>
<dbReference type="GO" id="GO:0007234">
    <property type="term" value="P:osmosensory signaling via phosphorelay pathway"/>
    <property type="evidence" value="ECO:0007669"/>
    <property type="project" value="TreeGrafter"/>
</dbReference>
<evidence type="ECO:0000313" key="11">
    <source>
        <dbReference type="Proteomes" id="UP001139000"/>
    </source>
</evidence>
<dbReference type="InterPro" id="IPR003594">
    <property type="entry name" value="HATPase_dom"/>
</dbReference>
<dbReference type="PROSITE" id="PS50109">
    <property type="entry name" value="HIS_KIN"/>
    <property type="match status" value="1"/>
</dbReference>
<dbReference type="InterPro" id="IPR035965">
    <property type="entry name" value="PAS-like_dom_sf"/>
</dbReference>
<proteinExistence type="predicted"/>
<dbReference type="GO" id="GO:0000156">
    <property type="term" value="F:phosphorelay response regulator activity"/>
    <property type="evidence" value="ECO:0007669"/>
    <property type="project" value="TreeGrafter"/>
</dbReference>
<dbReference type="CDD" id="cd00130">
    <property type="entry name" value="PAS"/>
    <property type="match status" value="1"/>
</dbReference>
<dbReference type="InterPro" id="IPR005467">
    <property type="entry name" value="His_kinase_dom"/>
</dbReference>
<feature type="coiled-coil region" evidence="7">
    <location>
        <begin position="120"/>
        <end position="154"/>
    </location>
</feature>
<dbReference type="PANTHER" id="PTHR42878:SF15">
    <property type="entry name" value="BACTERIOPHYTOCHROME"/>
    <property type="match status" value="1"/>
</dbReference>
<evidence type="ECO:0000313" key="10">
    <source>
        <dbReference type="EMBL" id="MCF0060252.1"/>
    </source>
</evidence>
<dbReference type="AlphaFoldDB" id="A0A9X1TCM9"/>
<dbReference type="EMBL" id="JAJTTC010000001">
    <property type="protein sequence ID" value="MCF0060252.1"/>
    <property type="molecule type" value="Genomic_DNA"/>
</dbReference>